<dbReference type="EMBL" id="KV875599">
    <property type="protein sequence ID" value="RZR71877.1"/>
    <property type="molecule type" value="Genomic_DNA"/>
</dbReference>
<feature type="compositionally biased region" description="Basic and acidic residues" evidence="1">
    <location>
        <begin position="86"/>
        <end position="115"/>
    </location>
</feature>
<proteinExistence type="predicted"/>
<evidence type="ECO:0000313" key="2">
    <source>
        <dbReference type="EMBL" id="RZR71877.1"/>
    </source>
</evidence>
<feature type="compositionally biased region" description="Low complexity" evidence="1">
    <location>
        <begin position="24"/>
        <end position="44"/>
    </location>
</feature>
<protein>
    <submittedName>
        <fullName evidence="2">Uncharacterized protein</fullName>
    </submittedName>
</protein>
<feature type="region of interest" description="Disordered" evidence="1">
    <location>
        <begin position="1"/>
        <end position="119"/>
    </location>
</feature>
<reference evidence="2" key="1">
    <citation type="journal article" date="2018" name="Data Brief">
        <title>Genome sequence data from 17 accessions of Ensete ventricosum, a staple food crop for millions in Ethiopia.</title>
        <authorList>
            <person name="Yemataw Z."/>
            <person name="Muzemil S."/>
            <person name="Ambachew D."/>
            <person name="Tripathi L."/>
            <person name="Tesfaye K."/>
            <person name="Chala A."/>
            <person name="Farbos A."/>
            <person name="O'Neill P."/>
            <person name="Moore K."/>
            <person name="Grant M."/>
            <person name="Studholme D.J."/>
        </authorList>
    </citation>
    <scope>NUCLEOTIDE SEQUENCE [LARGE SCALE GENOMIC DNA]</scope>
    <source>
        <tissue evidence="2">Leaf</tissue>
    </source>
</reference>
<dbReference type="AlphaFoldDB" id="A0A444D7D3"/>
<evidence type="ECO:0000256" key="1">
    <source>
        <dbReference type="SAM" id="MobiDB-lite"/>
    </source>
</evidence>
<dbReference type="PANTHER" id="PTHR35699">
    <property type="entry name" value="F2J10.10 PROTEIN"/>
    <property type="match status" value="1"/>
</dbReference>
<feature type="non-terminal residue" evidence="2">
    <location>
        <position position="1"/>
    </location>
</feature>
<dbReference type="Proteomes" id="UP000290560">
    <property type="component" value="Unassembled WGS sequence"/>
</dbReference>
<name>A0A444D7D3_ENSVE</name>
<feature type="compositionally biased region" description="Basic residues" evidence="1">
    <location>
        <begin position="12"/>
        <end position="23"/>
    </location>
</feature>
<gene>
    <name evidence="2" type="ORF">BHM03_00008302</name>
</gene>
<sequence>WPLSNSRDPVSRRRSASRRRPRGGPRVCLAESASAAASRRTTAANPTVDTRLLELDNGSGWEEPPESLFTKELRRRGMTPTSLLEDGERRALGQGQREMEAKEDSGGGGGKERGSRNGVASVGLERGMTRPRERSMSVNSEGLEVGIRRHLFLSSAIQIALSVFCWHAFFLQCFVHMMQPSWQPHRLHSSIPYSLLEDEKLPHCL</sequence>
<dbReference type="PANTHER" id="PTHR35699:SF1">
    <property type="entry name" value="F2J10.10 PROTEIN"/>
    <property type="match status" value="1"/>
</dbReference>
<accession>A0A444D7D3</accession>
<organism evidence="2">
    <name type="scientific">Ensete ventricosum</name>
    <name type="common">Abyssinian banana</name>
    <name type="synonym">Musa ensete</name>
    <dbReference type="NCBI Taxonomy" id="4639"/>
    <lineage>
        <taxon>Eukaryota</taxon>
        <taxon>Viridiplantae</taxon>
        <taxon>Streptophyta</taxon>
        <taxon>Embryophyta</taxon>
        <taxon>Tracheophyta</taxon>
        <taxon>Spermatophyta</taxon>
        <taxon>Magnoliopsida</taxon>
        <taxon>Liliopsida</taxon>
        <taxon>Zingiberales</taxon>
        <taxon>Musaceae</taxon>
        <taxon>Ensete</taxon>
    </lineage>
</organism>